<organism evidence="1 2">
    <name type="scientific">Streptomyces shaanxiensis</name>
    <dbReference type="NCBI Taxonomy" id="653357"/>
    <lineage>
        <taxon>Bacteria</taxon>
        <taxon>Bacillati</taxon>
        <taxon>Actinomycetota</taxon>
        <taxon>Actinomycetes</taxon>
        <taxon>Kitasatosporales</taxon>
        <taxon>Streptomycetaceae</taxon>
        <taxon>Streptomyces</taxon>
    </lineage>
</organism>
<evidence type="ECO:0000313" key="2">
    <source>
        <dbReference type="Proteomes" id="UP001499984"/>
    </source>
</evidence>
<dbReference type="EMBL" id="BAAAZY010000024">
    <property type="protein sequence ID" value="GAA4079883.1"/>
    <property type="molecule type" value="Genomic_DNA"/>
</dbReference>
<comment type="caution">
    <text evidence="1">The sequence shown here is derived from an EMBL/GenBank/DDBJ whole genome shotgun (WGS) entry which is preliminary data.</text>
</comment>
<dbReference type="Proteomes" id="UP001499984">
    <property type="component" value="Unassembled WGS sequence"/>
</dbReference>
<proteinExistence type="predicted"/>
<reference evidence="2" key="1">
    <citation type="journal article" date="2019" name="Int. J. Syst. Evol. Microbiol.">
        <title>The Global Catalogue of Microorganisms (GCM) 10K type strain sequencing project: providing services to taxonomists for standard genome sequencing and annotation.</title>
        <authorList>
            <consortium name="The Broad Institute Genomics Platform"/>
            <consortium name="The Broad Institute Genome Sequencing Center for Infectious Disease"/>
            <person name="Wu L."/>
            <person name="Ma J."/>
        </authorList>
    </citation>
    <scope>NUCLEOTIDE SEQUENCE [LARGE SCALE GENOMIC DNA]</scope>
    <source>
        <strain evidence="2">JCM 16925</strain>
    </source>
</reference>
<sequence>MVAGVVRDVERGQGETVCREVERAALGGDRVGQIAAEREVLVEGERAEVRVGGAGDQEDRAVEQ</sequence>
<name>A0ABP7W320_9ACTN</name>
<protein>
    <submittedName>
        <fullName evidence="1">Uncharacterized protein</fullName>
    </submittedName>
</protein>
<gene>
    <name evidence="1" type="ORF">GCM10022233_69860</name>
</gene>
<keyword evidence="2" id="KW-1185">Reference proteome</keyword>
<evidence type="ECO:0000313" key="1">
    <source>
        <dbReference type="EMBL" id="GAA4079883.1"/>
    </source>
</evidence>
<accession>A0ABP7W320</accession>